<reference evidence="2 3" key="1">
    <citation type="submission" date="2021-06" db="EMBL/GenBank/DDBJ databases">
        <title>Caerostris extrusa draft genome.</title>
        <authorList>
            <person name="Kono N."/>
            <person name="Arakawa K."/>
        </authorList>
    </citation>
    <scope>NUCLEOTIDE SEQUENCE [LARGE SCALE GENOMIC DNA]</scope>
</reference>
<gene>
    <name evidence="2" type="ORF">CEXT_377081</name>
</gene>
<name>A0AAV4W1T4_CAEEX</name>
<evidence type="ECO:0000313" key="2">
    <source>
        <dbReference type="EMBL" id="GIY76213.1"/>
    </source>
</evidence>
<sequence>MSRQITDESLLSMNDTYYHLLFVHISKEIEANIKRLENRMQHLSSPNSIFSFGPPPFSNLPSPLPDGELDRCQ</sequence>
<protein>
    <submittedName>
        <fullName evidence="2">Uncharacterized protein</fullName>
    </submittedName>
</protein>
<feature type="region of interest" description="Disordered" evidence="1">
    <location>
        <begin position="54"/>
        <end position="73"/>
    </location>
</feature>
<organism evidence="2 3">
    <name type="scientific">Caerostris extrusa</name>
    <name type="common">Bark spider</name>
    <name type="synonym">Caerostris bankana</name>
    <dbReference type="NCBI Taxonomy" id="172846"/>
    <lineage>
        <taxon>Eukaryota</taxon>
        <taxon>Metazoa</taxon>
        <taxon>Ecdysozoa</taxon>
        <taxon>Arthropoda</taxon>
        <taxon>Chelicerata</taxon>
        <taxon>Arachnida</taxon>
        <taxon>Araneae</taxon>
        <taxon>Araneomorphae</taxon>
        <taxon>Entelegynae</taxon>
        <taxon>Araneoidea</taxon>
        <taxon>Araneidae</taxon>
        <taxon>Caerostris</taxon>
    </lineage>
</organism>
<feature type="compositionally biased region" description="Pro residues" evidence="1">
    <location>
        <begin position="54"/>
        <end position="64"/>
    </location>
</feature>
<evidence type="ECO:0000313" key="3">
    <source>
        <dbReference type="Proteomes" id="UP001054945"/>
    </source>
</evidence>
<keyword evidence="3" id="KW-1185">Reference proteome</keyword>
<proteinExistence type="predicted"/>
<accession>A0AAV4W1T4</accession>
<evidence type="ECO:0000256" key="1">
    <source>
        <dbReference type="SAM" id="MobiDB-lite"/>
    </source>
</evidence>
<dbReference type="AlphaFoldDB" id="A0AAV4W1T4"/>
<comment type="caution">
    <text evidence="2">The sequence shown here is derived from an EMBL/GenBank/DDBJ whole genome shotgun (WGS) entry which is preliminary data.</text>
</comment>
<dbReference type="Proteomes" id="UP001054945">
    <property type="component" value="Unassembled WGS sequence"/>
</dbReference>
<dbReference type="EMBL" id="BPLR01015450">
    <property type="protein sequence ID" value="GIY76213.1"/>
    <property type="molecule type" value="Genomic_DNA"/>
</dbReference>